<keyword evidence="3" id="KW-1185">Reference proteome</keyword>
<accession>A0A9W7SQT5</accession>
<protein>
    <submittedName>
        <fullName evidence="2">Uncharacterized protein</fullName>
    </submittedName>
</protein>
<reference evidence="2 3" key="2">
    <citation type="journal article" date="2021" name="Curr. Genet.">
        <title>Genetic response to nitrogen starvation in the aggressive Eucalyptus foliar pathogen Teratosphaeria destructans.</title>
        <authorList>
            <person name="Havenga M."/>
            <person name="Wingfield B.D."/>
            <person name="Wingfield M.J."/>
            <person name="Dreyer L.L."/>
            <person name="Roets F."/>
            <person name="Aylward J."/>
        </authorList>
    </citation>
    <scope>NUCLEOTIDE SEQUENCE [LARGE SCALE GENOMIC DNA]</scope>
    <source>
        <strain evidence="2">CMW44962</strain>
    </source>
</reference>
<reference evidence="2 3" key="1">
    <citation type="journal article" date="2018" name="IMA Fungus">
        <title>IMA Genome-F 10: Nine draft genome sequences of Claviceps purpurea s.lat., including C. arundinis, C. humidiphila, and C. cf. spartinae, pseudomolecules for the pitch canker pathogen Fusarium circinatum, draft genome of Davidsoniella eucalypti, Grosmannia galeiformis, Quambalaria eucalypti, and Teratosphaeria destructans.</title>
        <authorList>
            <person name="Wingfield B.D."/>
            <person name="Liu M."/>
            <person name="Nguyen H.D."/>
            <person name="Lane F.A."/>
            <person name="Morgan S.W."/>
            <person name="De Vos L."/>
            <person name="Wilken P.M."/>
            <person name="Duong T.A."/>
            <person name="Aylward J."/>
            <person name="Coetzee M.P."/>
            <person name="Dadej K."/>
            <person name="De Beer Z.W."/>
            <person name="Findlay W."/>
            <person name="Havenga M."/>
            <person name="Kolarik M."/>
            <person name="Menzies J.G."/>
            <person name="Naidoo K."/>
            <person name="Pochopski O."/>
            <person name="Shoukouhi P."/>
            <person name="Santana Q.C."/>
            <person name="Seifert K.A."/>
            <person name="Soal N."/>
            <person name="Steenkamp E.T."/>
            <person name="Tatham C.T."/>
            <person name="van der Nest M.A."/>
            <person name="Wingfield M.J."/>
        </authorList>
    </citation>
    <scope>NUCLEOTIDE SEQUENCE [LARGE SCALE GENOMIC DNA]</scope>
    <source>
        <strain evidence="2">CMW44962</strain>
    </source>
</reference>
<gene>
    <name evidence="2" type="ORF">Tdes44962_MAKER03167</name>
</gene>
<evidence type="ECO:0000256" key="1">
    <source>
        <dbReference type="SAM" id="MobiDB-lite"/>
    </source>
</evidence>
<dbReference type="EMBL" id="RIBY02001934">
    <property type="protein sequence ID" value="KAH9826937.1"/>
    <property type="molecule type" value="Genomic_DNA"/>
</dbReference>
<feature type="region of interest" description="Disordered" evidence="1">
    <location>
        <begin position="81"/>
        <end position="175"/>
    </location>
</feature>
<sequence>MNKTSRDSTQILNPPKKTKWTAQDDRTLLLFARMRVIDAREYGVVSEYLTCEPSSEEIQKRLQDLREEQISKLKKGGILGDKGLGEVQEARPERHGSGGRAGKLVEAEGGGGEWGSAEHDAVSGSGGQASSFIPGVEKGARVAEGLDGTGGRIVDGERAASKRLRRRTDGTYVDT</sequence>
<comment type="caution">
    <text evidence="2">The sequence shown here is derived from an EMBL/GenBank/DDBJ whole genome shotgun (WGS) entry which is preliminary data.</text>
</comment>
<dbReference type="OrthoDB" id="3889136at2759"/>
<evidence type="ECO:0000313" key="3">
    <source>
        <dbReference type="Proteomes" id="UP001138500"/>
    </source>
</evidence>
<dbReference type="Proteomes" id="UP001138500">
    <property type="component" value="Unassembled WGS sequence"/>
</dbReference>
<organism evidence="2 3">
    <name type="scientific">Teratosphaeria destructans</name>
    <dbReference type="NCBI Taxonomy" id="418781"/>
    <lineage>
        <taxon>Eukaryota</taxon>
        <taxon>Fungi</taxon>
        <taxon>Dikarya</taxon>
        <taxon>Ascomycota</taxon>
        <taxon>Pezizomycotina</taxon>
        <taxon>Dothideomycetes</taxon>
        <taxon>Dothideomycetidae</taxon>
        <taxon>Mycosphaerellales</taxon>
        <taxon>Teratosphaeriaceae</taxon>
        <taxon>Teratosphaeria</taxon>
    </lineage>
</organism>
<name>A0A9W7SQT5_9PEZI</name>
<proteinExistence type="predicted"/>
<evidence type="ECO:0000313" key="2">
    <source>
        <dbReference type="EMBL" id="KAH9826937.1"/>
    </source>
</evidence>
<dbReference type="AlphaFoldDB" id="A0A9W7SQT5"/>
<feature type="region of interest" description="Disordered" evidence="1">
    <location>
        <begin position="1"/>
        <end position="20"/>
    </location>
</feature>